<feature type="domain" description="AMP-dependent synthetase/ligase" evidence="3">
    <location>
        <begin position="32"/>
        <end position="400"/>
    </location>
</feature>
<dbReference type="eggNOG" id="COG0318">
    <property type="taxonomic scope" value="Bacteria"/>
</dbReference>
<dbReference type="InterPro" id="IPR042099">
    <property type="entry name" value="ANL_N_sf"/>
</dbReference>
<evidence type="ECO:0000313" key="6">
    <source>
        <dbReference type="Proteomes" id="UP000001739"/>
    </source>
</evidence>
<dbReference type="GO" id="GO:0031956">
    <property type="term" value="F:medium-chain fatty acid-CoA ligase activity"/>
    <property type="evidence" value="ECO:0007669"/>
    <property type="project" value="TreeGrafter"/>
</dbReference>
<dbReference type="Gene3D" id="3.40.50.12780">
    <property type="entry name" value="N-terminal domain of ligase-like"/>
    <property type="match status" value="1"/>
</dbReference>
<dbReference type="InterPro" id="IPR045851">
    <property type="entry name" value="AMP-bd_C_sf"/>
</dbReference>
<dbReference type="InterPro" id="IPR025110">
    <property type="entry name" value="AMP-bd_C"/>
</dbReference>
<gene>
    <name evidence="5" type="ordered locus">Bphyt_6445</name>
</gene>
<reference evidence="5 6" key="1">
    <citation type="journal article" date="2011" name="J. Bacteriol.">
        <title>Complete genome sequence of the plant growth-promoting endophyte Burkholderia phytofirmans strain PsJN.</title>
        <authorList>
            <person name="Weilharter A."/>
            <person name="Mitter B."/>
            <person name="Shin M.V."/>
            <person name="Chain P.S."/>
            <person name="Nowak J."/>
            <person name="Sessitsch A."/>
        </authorList>
    </citation>
    <scope>NUCLEOTIDE SEQUENCE [LARGE SCALE GENOMIC DNA]</scope>
    <source>
        <strain evidence="6">DSM 17436 / LMG 22146 / PsJN</strain>
    </source>
</reference>
<sequence>MILKPTHEVAPALQQAYRDKGWWGTITFSEILEQRVREMPERIAFKDDYRAVSYAQLWSEVRRFAELLRRQGVGSGDVVTLQLPNRIEFPVVFFALELIGAVANKISPDLRAAELRYILTFSRSKAYVCAKQVKGFDHVAMLRGLRDDLPEPICVVCVDPVEGDDVISSAEALRDFPALSDKDRVRMDSDEIMRMCFTSGTTGNPKGVLHSFNTTLCAARFLNRDMYVTQDDVLLAYLPVALNWGYLTLLQSVMAGACTVLLERFSARAALARIASERVTYIPTAPAAIVAMLNAPELRDTDCSSLRVMVTGGASASLDMIKEFETAFPLARLIELYGMLETGFHSYTRLDDDPVRVIGTVGRCVDELEIGVLDDHGRLVEHGQTGELSARGPSVHLGYLDNAQANVESFTSDGWFRTGDLGEIVDGRGNIRISGRKKEIINRGGKKYFPREIEDLLYEHHVFLQIAIVGIPDARLGERNCLCAILKPGAQITLNEVIALLKDRVADYKLPEELVVMDEFPMTPSGKIRRAELLKQLSLRSG</sequence>
<dbReference type="Pfam" id="PF13193">
    <property type="entry name" value="AMP-binding_C"/>
    <property type="match status" value="1"/>
</dbReference>
<evidence type="ECO:0000256" key="2">
    <source>
        <dbReference type="ARBA" id="ARBA00022598"/>
    </source>
</evidence>
<dbReference type="PROSITE" id="PS00455">
    <property type="entry name" value="AMP_BINDING"/>
    <property type="match status" value="1"/>
</dbReference>
<evidence type="ECO:0000256" key="1">
    <source>
        <dbReference type="ARBA" id="ARBA00006432"/>
    </source>
</evidence>
<evidence type="ECO:0000259" key="4">
    <source>
        <dbReference type="Pfam" id="PF13193"/>
    </source>
</evidence>
<dbReference type="KEGG" id="bpy:Bphyt_6445"/>
<dbReference type="GO" id="GO:0006631">
    <property type="term" value="P:fatty acid metabolic process"/>
    <property type="evidence" value="ECO:0007669"/>
    <property type="project" value="TreeGrafter"/>
</dbReference>
<organism evidence="5 6">
    <name type="scientific">Paraburkholderia phytofirmans (strain DSM 17436 / LMG 22146 / PsJN)</name>
    <name type="common">Burkholderia phytofirmans</name>
    <dbReference type="NCBI Taxonomy" id="398527"/>
    <lineage>
        <taxon>Bacteria</taxon>
        <taxon>Pseudomonadati</taxon>
        <taxon>Pseudomonadota</taxon>
        <taxon>Betaproteobacteria</taxon>
        <taxon>Burkholderiales</taxon>
        <taxon>Burkholderiaceae</taxon>
        <taxon>Paraburkholderia</taxon>
    </lineage>
</organism>
<comment type="similarity">
    <text evidence="1">Belongs to the ATP-dependent AMP-binding enzyme family.</text>
</comment>
<dbReference type="AlphaFoldDB" id="B2T8T9"/>
<dbReference type="SUPFAM" id="SSF56801">
    <property type="entry name" value="Acetyl-CoA synthetase-like"/>
    <property type="match status" value="1"/>
</dbReference>
<evidence type="ECO:0000259" key="3">
    <source>
        <dbReference type="Pfam" id="PF00501"/>
    </source>
</evidence>
<dbReference type="RefSeq" id="WP_012428260.1">
    <property type="nucleotide sequence ID" value="NC_010676.1"/>
</dbReference>
<dbReference type="Proteomes" id="UP000001739">
    <property type="component" value="Chromosome 2"/>
</dbReference>
<keyword evidence="2 5" id="KW-0436">Ligase</keyword>
<dbReference type="HOGENOM" id="CLU_000022_59_7_4"/>
<name>B2T8T9_PARPJ</name>
<dbReference type="InterPro" id="IPR000873">
    <property type="entry name" value="AMP-dep_synth/lig_dom"/>
</dbReference>
<accession>B2T8T9</accession>
<dbReference type="PANTHER" id="PTHR43201">
    <property type="entry name" value="ACYL-COA SYNTHETASE"/>
    <property type="match status" value="1"/>
</dbReference>
<dbReference type="STRING" id="398527.Bphyt_6445"/>
<feature type="domain" description="AMP-binding enzyme C-terminal" evidence="4">
    <location>
        <begin position="452"/>
        <end position="527"/>
    </location>
</feature>
<dbReference type="InterPro" id="IPR020845">
    <property type="entry name" value="AMP-binding_CS"/>
</dbReference>
<dbReference type="Pfam" id="PF00501">
    <property type="entry name" value="AMP-binding"/>
    <property type="match status" value="1"/>
</dbReference>
<protein>
    <submittedName>
        <fullName evidence="5">AMP-dependent synthetase and ligase</fullName>
    </submittedName>
</protein>
<dbReference type="Gene3D" id="3.30.300.30">
    <property type="match status" value="1"/>
</dbReference>
<proteinExistence type="inferred from homology"/>
<evidence type="ECO:0000313" key="5">
    <source>
        <dbReference type="EMBL" id="ACD20752.1"/>
    </source>
</evidence>
<dbReference type="PANTHER" id="PTHR43201:SF5">
    <property type="entry name" value="MEDIUM-CHAIN ACYL-COA LIGASE ACSF2, MITOCHONDRIAL"/>
    <property type="match status" value="1"/>
</dbReference>
<dbReference type="EMBL" id="CP001053">
    <property type="protein sequence ID" value="ACD20752.1"/>
    <property type="molecule type" value="Genomic_DNA"/>
</dbReference>